<dbReference type="InterPro" id="IPR001057">
    <property type="entry name" value="Glu/AcGlu_kinase"/>
</dbReference>
<evidence type="ECO:0000256" key="3">
    <source>
        <dbReference type="ARBA" id="ARBA00022571"/>
    </source>
</evidence>
<protein>
    <recommendedName>
        <fullName evidence="2">acetylglutamate kinase</fullName>
        <ecNumber evidence="2">2.7.2.8</ecNumber>
    </recommendedName>
</protein>
<evidence type="ECO:0000256" key="1">
    <source>
        <dbReference type="ARBA" id="ARBA00004828"/>
    </source>
</evidence>
<dbReference type="CDD" id="cd04250">
    <property type="entry name" value="AAK_NAGK-C"/>
    <property type="match status" value="1"/>
</dbReference>
<dbReference type="InterPro" id="IPR001048">
    <property type="entry name" value="Asp/Glu/Uridylate_kinase"/>
</dbReference>
<keyword evidence="8" id="KW-0067">ATP-binding</keyword>
<name>A0A484H9N4_9ZZZZ</name>
<evidence type="ECO:0000256" key="7">
    <source>
        <dbReference type="ARBA" id="ARBA00022777"/>
    </source>
</evidence>
<evidence type="ECO:0000259" key="9">
    <source>
        <dbReference type="Pfam" id="PF00696"/>
    </source>
</evidence>
<evidence type="ECO:0000256" key="8">
    <source>
        <dbReference type="ARBA" id="ARBA00022840"/>
    </source>
</evidence>
<reference evidence="10" key="1">
    <citation type="submission" date="2018-10" db="EMBL/GenBank/DDBJ databases">
        <authorList>
            <person name="Gruber-Vodicka H."/>
            <person name="Jaeckle O."/>
        </authorList>
    </citation>
    <scope>NUCLEOTIDE SEQUENCE</scope>
</reference>
<dbReference type="GO" id="GO:0005524">
    <property type="term" value="F:ATP binding"/>
    <property type="evidence" value="ECO:0007669"/>
    <property type="project" value="UniProtKB-KW"/>
</dbReference>
<keyword evidence="6" id="KW-0547">Nucleotide-binding</keyword>
<dbReference type="PIRSF" id="PIRSF000728">
    <property type="entry name" value="NAGK"/>
    <property type="match status" value="1"/>
</dbReference>
<accession>A0A484H9N4</accession>
<dbReference type="EMBL" id="LR026963">
    <property type="protein sequence ID" value="VBB69553.1"/>
    <property type="molecule type" value="Genomic_DNA"/>
</dbReference>
<proteinExistence type="inferred from homology"/>
<gene>
    <name evidence="10" type="ORF">RIEGSTA812A_PEG_1026</name>
</gene>
<keyword evidence="3" id="KW-0055">Arginine biosynthesis</keyword>
<dbReference type="InterPro" id="IPR037528">
    <property type="entry name" value="ArgB"/>
</dbReference>
<dbReference type="EC" id="2.7.2.8" evidence="2"/>
<dbReference type="GO" id="GO:0003991">
    <property type="term" value="F:acetylglutamate kinase activity"/>
    <property type="evidence" value="ECO:0007669"/>
    <property type="project" value="UniProtKB-EC"/>
</dbReference>
<dbReference type="PANTHER" id="PTHR23342">
    <property type="entry name" value="N-ACETYLGLUTAMATE SYNTHASE"/>
    <property type="match status" value="1"/>
</dbReference>
<organism evidence="10">
    <name type="scientific">invertebrate metagenome</name>
    <dbReference type="NCBI Taxonomy" id="1711999"/>
    <lineage>
        <taxon>unclassified sequences</taxon>
        <taxon>metagenomes</taxon>
        <taxon>organismal metagenomes</taxon>
    </lineage>
</organism>
<dbReference type="AlphaFoldDB" id="A0A484H9N4"/>
<dbReference type="HAMAP" id="MF_00082">
    <property type="entry name" value="ArgB"/>
    <property type="match status" value="1"/>
</dbReference>
<evidence type="ECO:0000256" key="2">
    <source>
        <dbReference type="ARBA" id="ARBA00013065"/>
    </source>
</evidence>
<evidence type="ECO:0000313" key="10">
    <source>
        <dbReference type="EMBL" id="VBB69553.1"/>
    </source>
</evidence>
<evidence type="ECO:0000256" key="5">
    <source>
        <dbReference type="ARBA" id="ARBA00022679"/>
    </source>
</evidence>
<dbReference type="Gene3D" id="3.40.1160.10">
    <property type="entry name" value="Acetylglutamate kinase-like"/>
    <property type="match status" value="1"/>
</dbReference>
<evidence type="ECO:0000256" key="6">
    <source>
        <dbReference type="ARBA" id="ARBA00022741"/>
    </source>
</evidence>
<dbReference type="NCBIfam" id="TIGR00761">
    <property type="entry name" value="argB"/>
    <property type="match status" value="1"/>
</dbReference>
<dbReference type="PRINTS" id="PR00474">
    <property type="entry name" value="GLU5KINASE"/>
</dbReference>
<feature type="domain" description="Aspartate/glutamate/uridylate kinase" evidence="9">
    <location>
        <begin position="37"/>
        <end position="270"/>
    </location>
</feature>
<dbReference type="GO" id="GO:0006526">
    <property type="term" value="P:L-arginine biosynthetic process"/>
    <property type="evidence" value="ECO:0007669"/>
    <property type="project" value="UniProtKB-KW"/>
</dbReference>
<keyword evidence="7 10" id="KW-0418">Kinase</keyword>
<dbReference type="FunFam" id="3.40.1160.10:FF:000004">
    <property type="entry name" value="Acetylglutamate kinase"/>
    <property type="match status" value="1"/>
</dbReference>
<dbReference type="PANTHER" id="PTHR23342:SF0">
    <property type="entry name" value="N-ACETYLGLUTAMATE SYNTHASE, MITOCHONDRIAL"/>
    <property type="match status" value="1"/>
</dbReference>
<dbReference type="Pfam" id="PF00696">
    <property type="entry name" value="AA_kinase"/>
    <property type="match status" value="1"/>
</dbReference>
<comment type="pathway">
    <text evidence="1">Amino-acid biosynthesis; L-arginine biosynthesis; N(2)-acetyl-L-ornithine from L-glutamate: step 2/4.</text>
</comment>
<dbReference type="GO" id="GO:0005737">
    <property type="term" value="C:cytoplasm"/>
    <property type="evidence" value="ECO:0007669"/>
    <property type="project" value="InterPro"/>
</dbReference>
<sequence>MSAPVQTTMATERDIWLAKTQTLVEALPYMRAFSGGTFVVKYGGHAMGEDHLAADFARDVVLLKQIGIHPVVVHGGGPQIGAMLQRLQIPSSFMDGLRVTDAETMSVVEMVLSGLINKQIVAAINQQGGFAVGLSGKDGKLIQATKLHHKTDLGYVGEPATITPHILDTFRESDIIPVIAPVGMGRAGESYNINADTAAGAVAGALAARRLLMLTDVEGVLDREGRLITEMTGTQAKRAIADGVIKGGMIPKIHTCLDAVERGVEAAVILDGRVPHVILLELFTTHGAGTLIRKG</sequence>
<dbReference type="InterPro" id="IPR036393">
    <property type="entry name" value="AceGlu_kinase-like_sf"/>
</dbReference>
<dbReference type="SUPFAM" id="SSF53633">
    <property type="entry name" value="Carbamate kinase-like"/>
    <property type="match status" value="1"/>
</dbReference>
<dbReference type="InterPro" id="IPR004662">
    <property type="entry name" value="AcgluKinase_fam"/>
</dbReference>
<keyword evidence="4" id="KW-0028">Amino-acid biosynthesis</keyword>
<keyword evidence="5 10" id="KW-0808">Transferase</keyword>
<dbReference type="InterPro" id="IPR041727">
    <property type="entry name" value="NAGK-C"/>
</dbReference>
<evidence type="ECO:0000256" key="4">
    <source>
        <dbReference type="ARBA" id="ARBA00022605"/>
    </source>
</evidence>